<dbReference type="InterPro" id="IPR000608">
    <property type="entry name" value="UBC"/>
</dbReference>
<reference evidence="3" key="3">
    <citation type="submission" date="2018-08" db="EMBL/GenBank/DDBJ databases">
        <title>Leveraging single-cell genomics to expand the Fungal Tree of Life.</title>
        <authorList>
            <consortium name="DOE Joint Genome Institute"/>
            <person name="Ahrendt S.R."/>
            <person name="Quandt C.A."/>
            <person name="Ciobanu D."/>
            <person name="Clum A."/>
            <person name="Salamov A."/>
            <person name="Andreopoulos B."/>
            <person name="Cheng J.-F."/>
            <person name="Woyke T."/>
            <person name="Pelin A."/>
            <person name="Henrissat B."/>
            <person name="Reynolds N."/>
            <person name="Benny G.L."/>
            <person name="Smith M.E."/>
            <person name="James T.Y."/>
            <person name="Grigoriev I.V."/>
        </authorList>
    </citation>
    <scope>NUCLEOTIDE SEQUENCE</scope>
    <source>
        <strain evidence="3">CSF55</strain>
    </source>
</reference>
<accession>A0A075B1H5</accession>
<keyword evidence="4" id="KW-1185">Reference proteome</keyword>
<reference evidence="2 4" key="1">
    <citation type="journal article" date="2013" name="Curr. Biol.">
        <title>Shared signatures of parasitism and phylogenomics unite Cryptomycota and microsporidia.</title>
        <authorList>
            <person name="James T.Y."/>
            <person name="Pelin A."/>
            <person name="Bonen L."/>
            <person name="Ahrendt S."/>
            <person name="Sain D."/>
            <person name="Corradi N."/>
            <person name="Stajich J.E."/>
        </authorList>
    </citation>
    <scope>NUCLEOTIDE SEQUENCE [LARGE SCALE GENOMIC DNA]</scope>
    <source>
        <strain evidence="2 4">CSF55</strain>
        <strain evidence="2 4">CSF55</strain>
    </source>
</reference>
<feature type="domain" description="UBC core" evidence="1">
    <location>
        <begin position="43"/>
        <end position="197"/>
    </location>
</feature>
<dbReference type="Proteomes" id="UP000281549">
    <property type="component" value="Unassembled WGS sequence"/>
</dbReference>
<dbReference type="AlphaFoldDB" id="A0A075B1H5"/>
<dbReference type="OrthoDB" id="5596422at2759"/>
<dbReference type="Pfam" id="PF00179">
    <property type="entry name" value="UQ_con"/>
    <property type="match status" value="1"/>
</dbReference>
<sequence length="267" mass="30916">MSRFQGLSLQELQDTIDLSDISIINHLKEANSVDCRKRQPKSIKRQELLMDYLSFQEYQKFLDSLYVVPTINDAFTWFGVLFIHEGLYKGAIVRFKLIFDANNYPEAAPRLCILSNLPHPLVFESGNFNMHELLKEWNGEKHSAFHFLYLFKESFSFKILDSLSDADCPNKIYFNAYKNDKENFAETIKKWIIEEFKNEDLFAPTPSNNPLYFTNLSADKIETIKNQMLNVEAICFDPAQSIDSKSSLRQSLSMSVLSDLGRVLFST</sequence>
<reference evidence="5" key="2">
    <citation type="journal article" date="2018" name="Nat. Microbiol.">
        <title>Leveraging single-cell genomics to expand the fungal tree of life.</title>
        <authorList>
            <person name="Ahrendt S.R."/>
            <person name="Quandt C.A."/>
            <person name="Ciobanu D."/>
            <person name="Clum A."/>
            <person name="Salamov A."/>
            <person name="Andreopoulos B."/>
            <person name="Cheng J.F."/>
            <person name="Woyke T."/>
            <person name="Pelin A."/>
            <person name="Henrissat B."/>
            <person name="Reynolds N.K."/>
            <person name="Benny G.L."/>
            <person name="Smith M.E."/>
            <person name="James T.Y."/>
            <person name="Grigoriev I.V."/>
        </authorList>
    </citation>
    <scope>NUCLEOTIDE SEQUENCE [LARGE SCALE GENOMIC DNA]</scope>
    <source>
        <strain evidence="5">CSF55</strain>
    </source>
</reference>
<evidence type="ECO:0000313" key="5">
    <source>
        <dbReference type="Proteomes" id="UP000281549"/>
    </source>
</evidence>
<dbReference type="STRING" id="988480.A0A075B1H5"/>
<evidence type="ECO:0000313" key="3">
    <source>
        <dbReference type="EMBL" id="RKP17056.1"/>
    </source>
</evidence>
<dbReference type="EMBL" id="ML006052">
    <property type="protein sequence ID" value="RKP17056.1"/>
    <property type="molecule type" value="Genomic_DNA"/>
</dbReference>
<name>A0A075B1H5_ROZAC</name>
<protein>
    <recommendedName>
        <fullName evidence="1">UBC core domain-containing protein</fullName>
    </recommendedName>
</protein>
<evidence type="ECO:0000259" key="1">
    <source>
        <dbReference type="PROSITE" id="PS50127"/>
    </source>
</evidence>
<evidence type="ECO:0000313" key="4">
    <source>
        <dbReference type="Proteomes" id="UP000030755"/>
    </source>
</evidence>
<dbReference type="OMA" id="LKNPNHC"/>
<dbReference type="HOGENOM" id="CLU_1042635_0_0_1"/>
<dbReference type="SUPFAM" id="SSF54495">
    <property type="entry name" value="UBC-like"/>
    <property type="match status" value="1"/>
</dbReference>
<dbReference type="PROSITE" id="PS50127">
    <property type="entry name" value="UBC_2"/>
    <property type="match status" value="1"/>
</dbReference>
<dbReference type="EMBL" id="KE560559">
    <property type="protein sequence ID" value="EPZ36441.1"/>
    <property type="molecule type" value="Genomic_DNA"/>
</dbReference>
<dbReference type="InterPro" id="IPR016135">
    <property type="entry name" value="UBQ-conjugating_enzyme/RWD"/>
</dbReference>
<organism evidence="2 4">
    <name type="scientific">Rozella allomycis (strain CSF55)</name>
    <dbReference type="NCBI Taxonomy" id="988480"/>
    <lineage>
        <taxon>Eukaryota</taxon>
        <taxon>Fungi</taxon>
        <taxon>Fungi incertae sedis</taxon>
        <taxon>Cryptomycota</taxon>
        <taxon>Cryptomycota incertae sedis</taxon>
        <taxon>Rozella</taxon>
    </lineage>
</organism>
<dbReference type="Gene3D" id="3.10.110.10">
    <property type="entry name" value="Ubiquitin Conjugating Enzyme"/>
    <property type="match status" value="1"/>
</dbReference>
<dbReference type="Proteomes" id="UP000030755">
    <property type="component" value="Unassembled WGS sequence"/>
</dbReference>
<dbReference type="CDD" id="cd23814">
    <property type="entry name" value="UEV_AKTIP"/>
    <property type="match status" value="1"/>
</dbReference>
<gene>
    <name evidence="2" type="ORF">O9G_003312</name>
    <name evidence="3" type="ORF">ROZALSC1DRAFT_31096</name>
</gene>
<proteinExistence type="predicted"/>
<evidence type="ECO:0000313" key="2">
    <source>
        <dbReference type="EMBL" id="EPZ36441.1"/>
    </source>
</evidence>